<dbReference type="OrthoDB" id="3433125at2759"/>
<feature type="region of interest" description="Disordered" evidence="1">
    <location>
        <begin position="24"/>
        <end position="96"/>
    </location>
</feature>
<dbReference type="AlphaFoldDB" id="A0A0D2DB33"/>
<dbReference type="PANTHER" id="PTHR38887:SF1">
    <property type="entry name" value="RAS MODIFICATION PROTEIN ERF4"/>
    <property type="match status" value="1"/>
</dbReference>
<gene>
    <name evidence="2" type="ORF">PV06_07525</name>
</gene>
<dbReference type="InterPro" id="IPR053221">
    <property type="entry name" value="Burnettramic_acid_biosynth"/>
</dbReference>
<reference evidence="2 3" key="1">
    <citation type="submission" date="2015-01" db="EMBL/GenBank/DDBJ databases">
        <title>The Genome Sequence of Exophiala oligosperma CBS72588.</title>
        <authorList>
            <consortium name="The Broad Institute Genomics Platform"/>
            <person name="Cuomo C."/>
            <person name="de Hoog S."/>
            <person name="Gorbushina A."/>
            <person name="Stielow B."/>
            <person name="Teixiera M."/>
            <person name="Abouelleil A."/>
            <person name="Chapman S.B."/>
            <person name="Priest M."/>
            <person name="Young S.K."/>
            <person name="Wortman J."/>
            <person name="Nusbaum C."/>
            <person name="Birren B."/>
        </authorList>
    </citation>
    <scope>NUCLEOTIDE SEQUENCE [LARGE SCALE GENOMIC DNA]</scope>
    <source>
        <strain evidence="2 3">CBS 72588</strain>
    </source>
</reference>
<dbReference type="EMBL" id="KN847338">
    <property type="protein sequence ID" value="KIW40318.1"/>
    <property type="molecule type" value="Genomic_DNA"/>
</dbReference>
<evidence type="ECO:0000313" key="2">
    <source>
        <dbReference type="EMBL" id="KIW40318.1"/>
    </source>
</evidence>
<feature type="compositionally biased region" description="Basic and acidic residues" evidence="1">
    <location>
        <begin position="73"/>
        <end position="85"/>
    </location>
</feature>
<sequence>MPIISKLVKGVSSGIGLASEAIADHKEKKAAKQSTASSPSDSQQQSLEVGESSGGTRGVSRQTSSDSRSQVLGDDKKSPSTRDDSDSSSEDELDTDRAEWALDDAAAELEEAPPSYEASTGTPSSAEDVANTFAEKHNLNRAPSKGHRPLPCPVILPQRRPKDKSRGFIRAYAPLLGECAGIDQATFLDFLKDFDRSSRANPALDVINVAAFAVGMVPNPIAMGVAIAVQVAAGTAREVQTRHRRNTYLDQINETLFKPRGLYCMVMTFKPDSPYDPVMHVDLDSSDRALTKALSTPESDMRRKLKNLRLSSGTTRGEMSLPEAAPLVYPALDAAAARAAQTGTQLPEQKQNALKSSGKFLADYLDRRAQATYAATNPGTLLAEARPPPRKEFASRFSDPNHPVNSGSLISLLTGGHFNPKAEKRARRAQRRAYRGGYELSETDIKNAEMGRMPRRNKGLIRRVLQKNVLYLTIVNLPTEEETAELMRELDMAEKKNQRPGQKGDDWQ</sequence>
<feature type="region of interest" description="Disordered" evidence="1">
    <location>
        <begin position="140"/>
        <end position="159"/>
    </location>
</feature>
<dbReference type="VEuPathDB" id="FungiDB:PV06_07525"/>
<keyword evidence="3" id="KW-1185">Reference proteome</keyword>
<dbReference type="PANTHER" id="PTHR38887">
    <property type="entry name" value="CHROMOSOME 21, WHOLE GENOME SHOTGUN SEQUENCE"/>
    <property type="match status" value="1"/>
</dbReference>
<feature type="region of interest" description="Disordered" evidence="1">
    <location>
        <begin position="488"/>
        <end position="508"/>
    </location>
</feature>
<protein>
    <submittedName>
        <fullName evidence="2">Uncharacterized protein</fullName>
    </submittedName>
</protein>
<proteinExistence type="predicted"/>
<feature type="compositionally biased region" description="Polar residues" evidence="1">
    <location>
        <begin position="59"/>
        <end position="70"/>
    </location>
</feature>
<dbReference type="Proteomes" id="UP000053342">
    <property type="component" value="Unassembled WGS sequence"/>
</dbReference>
<organism evidence="2 3">
    <name type="scientific">Exophiala oligosperma</name>
    <dbReference type="NCBI Taxonomy" id="215243"/>
    <lineage>
        <taxon>Eukaryota</taxon>
        <taxon>Fungi</taxon>
        <taxon>Dikarya</taxon>
        <taxon>Ascomycota</taxon>
        <taxon>Pezizomycotina</taxon>
        <taxon>Eurotiomycetes</taxon>
        <taxon>Chaetothyriomycetidae</taxon>
        <taxon>Chaetothyriales</taxon>
        <taxon>Herpotrichiellaceae</taxon>
        <taxon>Exophiala</taxon>
    </lineage>
</organism>
<dbReference type="HOGENOM" id="CLU_023303_0_0_1"/>
<name>A0A0D2DB33_9EURO</name>
<dbReference type="GeneID" id="27359599"/>
<accession>A0A0D2DB33</accession>
<evidence type="ECO:0000256" key="1">
    <source>
        <dbReference type="SAM" id="MobiDB-lite"/>
    </source>
</evidence>
<evidence type="ECO:0000313" key="3">
    <source>
        <dbReference type="Proteomes" id="UP000053342"/>
    </source>
</evidence>
<feature type="compositionally biased region" description="Polar residues" evidence="1">
    <location>
        <begin position="32"/>
        <end position="47"/>
    </location>
</feature>
<dbReference type="RefSeq" id="XP_016260534.1">
    <property type="nucleotide sequence ID" value="XM_016408780.1"/>
</dbReference>